<feature type="non-terminal residue" evidence="1">
    <location>
        <position position="1"/>
    </location>
</feature>
<name>A0A2S4PLN4_9PEZI</name>
<dbReference type="EMBL" id="PEDP01002092">
    <property type="protein sequence ID" value="POS82927.1"/>
    <property type="molecule type" value="Genomic_DNA"/>
</dbReference>
<evidence type="ECO:0000313" key="2">
    <source>
        <dbReference type="Proteomes" id="UP000237438"/>
    </source>
</evidence>
<dbReference type="AlphaFoldDB" id="A0A2S4PLN4"/>
<comment type="caution">
    <text evidence="1">The sequence shown here is derived from an EMBL/GenBank/DDBJ whole genome shotgun (WGS) entry which is preliminary data.</text>
</comment>
<protein>
    <submittedName>
        <fullName evidence="1">Uncharacterized protein</fullName>
    </submittedName>
</protein>
<dbReference type="Proteomes" id="UP000237438">
    <property type="component" value="Unassembled WGS sequence"/>
</dbReference>
<evidence type="ECO:0000313" key="1">
    <source>
        <dbReference type="EMBL" id="POS82927.1"/>
    </source>
</evidence>
<feature type="non-terminal residue" evidence="1">
    <location>
        <position position="279"/>
    </location>
</feature>
<proteinExistence type="predicted"/>
<organism evidence="1 2">
    <name type="scientific">Erysiphe pulchra</name>
    <dbReference type="NCBI Taxonomy" id="225359"/>
    <lineage>
        <taxon>Eukaryota</taxon>
        <taxon>Fungi</taxon>
        <taxon>Dikarya</taxon>
        <taxon>Ascomycota</taxon>
        <taxon>Pezizomycotina</taxon>
        <taxon>Leotiomycetes</taxon>
        <taxon>Erysiphales</taxon>
        <taxon>Erysiphaceae</taxon>
        <taxon>Erysiphe</taxon>
    </lineage>
</organism>
<gene>
    <name evidence="1" type="ORF">EPUL_005765</name>
</gene>
<reference evidence="1 2" key="1">
    <citation type="submission" date="2017-10" db="EMBL/GenBank/DDBJ databases">
        <title>Development of genomic resources for the powdery mildew, Erysiphe pulchra.</title>
        <authorList>
            <person name="Wadl P.A."/>
            <person name="Mack B.M."/>
            <person name="Moore G."/>
            <person name="Beltz S.B."/>
        </authorList>
    </citation>
    <scope>NUCLEOTIDE SEQUENCE [LARGE SCALE GENOMIC DNA]</scope>
    <source>
        <strain evidence="1">Cflorida</strain>
    </source>
</reference>
<accession>A0A2S4PLN4</accession>
<keyword evidence="2" id="KW-1185">Reference proteome</keyword>
<sequence>LSRYLDVIERVIKIELEKRRYKRHPAVKKSPTYPIIRRRHRKQCLMSSIPSKPSDEGNLDIVKSLNLNYEIKLQEIQNTSLDMKNSLKPPNRKFDIWMLTNRLNNLEKSTPAHQFEETSQAYVQTVQATSSIHTELYARPPTESRLNKAKILKIQKQLNGLAESGNYWCITYHGHHTRGLVLGIRRTISEFISVAQREFGSFSDWASNNSVSLDTQKSEVIQFSTRRQLDPQLTFNYHVANRFYGLYPLYSDRAVLRAQSRDIKPETNSTINRDIIDSY</sequence>